<organism evidence="1 2">
    <name type="scientific">Actinomadura pelletieri DSM 43383</name>
    <dbReference type="NCBI Taxonomy" id="1120940"/>
    <lineage>
        <taxon>Bacteria</taxon>
        <taxon>Bacillati</taxon>
        <taxon>Actinomycetota</taxon>
        <taxon>Actinomycetes</taxon>
        <taxon>Streptosporangiales</taxon>
        <taxon>Thermomonosporaceae</taxon>
        <taxon>Actinomadura</taxon>
    </lineage>
</organism>
<accession>A0A495QWT9</accession>
<sequence length="165" mass="18533">MNDDLAAVLFDVVERQERHIRANEYLAIAALDGQRKLMLSDYDYLRDRAAAVAFEQRAATHVRRVAAVRWVLAVPQVWVINERDVAARAPSPHPLRPGEEEGVTWMGFDQEDGIDYGVVPYTRRPSGEPVFDDPKVFTVPVIPGDLMPGHSLLRALLDDDSPTED</sequence>
<reference evidence="1 2" key="1">
    <citation type="submission" date="2018-10" db="EMBL/GenBank/DDBJ databases">
        <title>Genomic Encyclopedia of Archaeal and Bacterial Type Strains, Phase II (KMG-II): from individual species to whole genera.</title>
        <authorList>
            <person name="Goeker M."/>
        </authorList>
    </citation>
    <scope>NUCLEOTIDE SEQUENCE [LARGE SCALE GENOMIC DNA]</scope>
    <source>
        <strain evidence="1 2">DSM 43383</strain>
    </source>
</reference>
<dbReference type="AlphaFoldDB" id="A0A495QWT9"/>
<dbReference type="RefSeq" id="WP_121433350.1">
    <property type="nucleotide sequence ID" value="NZ_RBWU01000001.1"/>
</dbReference>
<evidence type="ECO:0000313" key="1">
    <source>
        <dbReference type="EMBL" id="RKS78598.1"/>
    </source>
</evidence>
<dbReference type="OrthoDB" id="3212786at2"/>
<keyword evidence="2" id="KW-1185">Reference proteome</keyword>
<dbReference type="Proteomes" id="UP000274601">
    <property type="component" value="Unassembled WGS sequence"/>
</dbReference>
<name>A0A495QWT9_9ACTN</name>
<protein>
    <submittedName>
        <fullName evidence="1">Uncharacterized protein</fullName>
    </submittedName>
</protein>
<evidence type="ECO:0000313" key="2">
    <source>
        <dbReference type="Proteomes" id="UP000274601"/>
    </source>
</evidence>
<proteinExistence type="predicted"/>
<gene>
    <name evidence="1" type="ORF">BZB76_0015</name>
</gene>
<dbReference type="EMBL" id="RBWU01000001">
    <property type="protein sequence ID" value="RKS78598.1"/>
    <property type="molecule type" value="Genomic_DNA"/>
</dbReference>
<comment type="caution">
    <text evidence="1">The sequence shown here is derived from an EMBL/GenBank/DDBJ whole genome shotgun (WGS) entry which is preliminary data.</text>
</comment>